<dbReference type="GO" id="GO:0003677">
    <property type="term" value="F:DNA binding"/>
    <property type="evidence" value="ECO:0007669"/>
    <property type="project" value="UniProtKB-KW"/>
</dbReference>
<dbReference type="InterPro" id="IPR036388">
    <property type="entry name" value="WH-like_DNA-bd_sf"/>
</dbReference>
<dbReference type="InterPro" id="IPR046348">
    <property type="entry name" value="SIS_dom_sf"/>
</dbReference>
<sequence length="309" mass="32403">MSGGAAGWPVDAAALDRTVDIVGRLHERRDRGGEAERRLIDIILADPYSAANAPIAEIARNAEVSEPTITRLARAMGFSGTRELRFHLTQALAIGGAYLRAPAASASEETGPAASIAAVISGAHAALDLFALGLLPEELDRIATALGKARRILVCGTGGGSSMAAVELQNRLFRLGLQVTTQTDPQLQRMSASVLGEDDAVIGFSISGQARSVSDALKIAGQYGATTVAVTRPDTPLAQVAQNSLRLTFQEGTDLFRPSAARFALLAAVDAIAMQTANAIGPPAIERLRRVRQSLATQDIRDPHLPIGD</sequence>
<evidence type="ECO:0000256" key="3">
    <source>
        <dbReference type="ARBA" id="ARBA00023163"/>
    </source>
</evidence>
<dbReference type="Pfam" id="PF01418">
    <property type="entry name" value="HTH_6"/>
    <property type="match status" value="1"/>
</dbReference>
<dbReference type="OrthoDB" id="8582409at2"/>
<comment type="caution">
    <text evidence="6">The sequence shown here is derived from an EMBL/GenBank/DDBJ whole genome shotgun (WGS) entry which is preliminary data.</text>
</comment>
<dbReference type="GO" id="GO:1901135">
    <property type="term" value="P:carbohydrate derivative metabolic process"/>
    <property type="evidence" value="ECO:0007669"/>
    <property type="project" value="InterPro"/>
</dbReference>
<name>A0A2W7PVT2_9RHOB</name>
<organism evidence="6 7">
    <name type="scientific">Palleronia aestuarii</name>
    <dbReference type="NCBI Taxonomy" id="568105"/>
    <lineage>
        <taxon>Bacteria</taxon>
        <taxon>Pseudomonadati</taxon>
        <taxon>Pseudomonadota</taxon>
        <taxon>Alphaproteobacteria</taxon>
        <taxon>Rhodobacterales</taxon>
        <taxon>Roseobacteraceae</taxon>
        <taxon>Palleronia</taxon>
    </lineage>
</organism>
<evidence type="ECO:0000259" key="5">
    <source>
        <dbReference type="PROSITE" id="PS51464"/>
    </source>
</evidence>
<dbReference type="InterPro" id="IPR047640">
    <property type="entry name" value="RpiR-like"/>
</dbReference>
<dbReference type="Gene3D" id="3.40.50.10490">
    <property type="entry name" value="Glucose-6-phosphate isomerase like protein, domain 1"/>
    <property type="match status" value="1"/>
</dbReference>
<evidence type="ECO:0000313" key="7">
    <source>
        <dbReference type="Proteomes" id="UP000248916"/>
    </source>
</evidence>
<accession>A0A2W7PVT2</accession>
<reference evidence="6 7" key="1">
    <citation type="submission" date="2018-06" db="EMBL/GenBank/DDBJ databases">
        <title>Genomic Encyclopedia of Archaeal and Bacterial Type Strains, Phase II (KMG-II): from individual species to whole genera.</title>
        <authorList>
            <person name="Goeker M."/>
        </authorList>
    </citation>
    <scope>NUCLEOTIDE SEQUENCE [LARGE SCALE GENOMIC DNA]</scope>
    <source>
        <strain evidence="6 7">DSM 22009</strain>
    </source>
</reference>
<gene>
    <name evidence="6" type="ORF">LX81_03220</name>
</gene>
<protein>
    <submittedName>
        <fullName evidence="6">RpiR family transcriptional regulator</fullName>
    </submittedName>
</protein>
<proteinExistence type="predicted"/>
<evidence type="ECO:0000259" key="4">
    <source>
        <dbReference type="PROSITE" id="PS51071"/>
    </source>
</evidence>
<keyword evidence="7" id="KW-1185">Reference proteome</keyword>
<dbReference type="Proteomes" id="UP000248916">
    <property type="component" value="Unassembled WGS sequence"/>
</dbReference>
<dbReference type="SUPFAM" id="SSF46689">
    <property type="entry name" value="Homeodomain-like"/>
    <property type="match status" value="1"/>
</dbReference>
<dbReference type="EMBL" id="QKZL01000017">
    <property type="protein sequence ID" value="PZX13669.1"/>
    <property type="molecule type" value="Genomic_DNA"/>
</dbReference>
<dbReference type="Gene3D" id="1.10.10.10">
    <property type="entry name" value="Winged helix-like DNA-binding domain superfamily/Winged helix DNA-binding domain"/>
    <property type="match status" value="1"/>
</dbReference>
<dbReference type="InterPro" id="IPR000281">
    <property type="entry name" value="HTH_RpiR"/>
</dbReference>
<feature type="domain" description="HTH rpiR-type" evidence="4">
    <location>
        <begin position="19"/>
        <end position="95"/>
    </location>
</feature>
<dbReference type="InterPro" id="IPR009057">
    <property type="entry name" value="Homeodomain-like_sf"/>
</dbReference>
<dbReference type="RefSeq" id="WP_111538290.1">
    <property type="nucleotide sequence ID" value="NZ_QKZL01000017.1"/>
</dbReference>
<dbReference type="GO" id="GO:0003700">
    <property type="term" value="F:DNA-binding transcription factor activity"/>
    <property type="evidence" value="ECO:0007669"/>
    <property type="project" value="InterPro"/>
</dbReference>
<dbReference type="PANTHER" id="PTHR30514:SF1">
    <property type="entry name" value="HTH-TYPE TRANSCRIPTIONAL REGULATOR HEXR-RELATED"/>
    <property type="match status" value="1"/>
</dbReference>
<dbReference type="CDD" id="cd05013">
    <property type="entry name" value="SIS_RpiR"/>
    <property type="match status" value="1"/>
</dbReference>
<evidence type="ECO:0000313" key="6">
    <source>
        <dbReference type="EMBL" id="PZX13669.1"/>
    </source>
</evidence>
<dbReference type="Pfam" id="PF01380">
    <property type="entry name" value="SIS"/>
    <property type="match status" value="1"/>
</dbReference>
<dbReference type="InterPro" id="IPR035472">
    <property type="entry name" value="RpiR-like_SIS"/>
</dbReference>
<dbReference type="SUPFAM" id="SSF53697">
    <property type="entry name" value="SIS domain"/>
    <property type="match status" value="1"/>
</dbReference>
<dbReference type="GO" id="GO:0097367">
    <property type="term" value="F:carbohydrate derivative binding"/>
    <property type="evidence" value="ECO:0007669"/>
    <property type="project" value="InterPro"/>
</dbReference>
<evidence type="ECO:0000256" key="2">
    <source>
        <dbReference type="ARBA" id="ARBA00023125"/>
    </source>
</evidence>
<dbReference type="AlphaFoldDB" id="A0A2W7PVT2"/>
<dbReference type="PROSITE" id="PS51071">
    <property type="entry name" value="HTH_RPIR"/>
    <property type="match status" value="1"/>
</dbReference>
<feature type="domain" description="SIS" evidence="5">
    <location>
        <begin position="142"/>
        <end position="282"/>
    </location>
</feature>
<keyword evidence="1" id="KW-0805">Transcription regulation</keyword>
<evidence type="ECO:0000256" key="1">
    <source>
        <dbReference type="ARBA" id="ARBA00023015"/>
    </source>
</evidence>
<keyword evidence="3" id="KW-0804">Transcription</keyword>
<dbReference type="InterPro" id="IPR001347">
    <property type="entry name" value="SIS_dom"/>
</dbReference>
<keyword evidence="2" id="KW-0238">DNA-binding</keyword>
<dbReference type="PANTHER" id="PTHR30514">
    <property type="entry name" value="GLUCOKINASE"/>
    <property type="match status" value="1"/>
</dbReference>
<dbReference type="PROSITE" id="PS51464">
    <property type="entry name" value="SIS"/>
    <property type="match status" value="1"/>
</dbReference>